<proteinExistence type="inferred from homology"/>
<dbReference type="PROSITE" id="PS51383">
    <property type="entry name" value="YJEF_C_3"/>
    <property type="match status" value="1"/>
</dbReference>
<dbReference type="NCBIfam" id="TIGR00196">
    <property type="entry name" value="yjeF_cterm"/>
    <property type="match status" value="1"/>
</dbReference>
<evidence type="ECO:0000259" key="7">
    <source>
        <dbReference type="PROSITE" id="PS51383"/>
    </source>
</evidence>
<evidence type="ECO:0000256" key="3">
    <source>
        <dbReference type="ARBA" id="ARBA00022857"/>
    </source>
</evidence>
<feature type="binding site" evidence="6">
    <location>
        <position position="252"/>
    </location>
    <ligand>
        <name>AMP</name>
        <dbReference type="ChEBI" id="CHEBI:456215"/>
    </ligand>
</feature>
<dbReference type="InterPro" id="IPR000631">
    <property type="entry name" value="CARKD"/>
</dbReference>
<comment type="caution">
    <text evidence="8">The sequence shown here is derived from an EMBL/GenBank/DDBJ whole genome shotgun (WGS) entry which is preliminary data.</text>
</comment>
<dbReference type="Proteomes" id="UP001225596">
    <property type="component" value="Unassembled WGS sequence"/>
</dbReference>
<feature type="binding site" evidence="6">
    <location>
        <position position="121"/>
    </location>
    <ligand>
        <name>(6S)-NADPHX</name>
        <dbReference type="ChEBI" id="CHEBI:64076"/>
    </ligand>
</feature>
<dbReference type="SUPFAM" id="SSF53613">
    <property type="entry name" value="Ribokinase-like"/>
    <property type="match status" value="1"/>
</dbReference>
<keyword evidence="9" id="KW-1185">Reference proteome</keyword>
<name>A0ABU1BJW6_9BURK</name>
<feature type="binding site" evidence="6">
    <location>
        <position position="253"/>
    </location>
    <ligand>
        <name>(6S)-NADPHX</name>
        <dbReference type="ChEBI" id="CHEBI:64076"/>
    </ligand>
</feature>
<dbReference type="EC" id="4.2.1.136" evidence="6"/>
<keyword evidence="1 6" id="KW-0547">Nucleotide-binding</keyword>
<feature type="domain" description="YjeF C-terminal" evidence="7">
    <location>
        <begin position="15"/>
        <end position="312"/>
    </location>
</feature>
<dbReference type="HAMAP" id="MF_01965">
    <property type="entry name" value="NADHX_dehydratase"/>
    <property type="match status" value="1"/>
</dbReference>
<evidence type="ECO:0000256" key="5">
    <source>
        <dbReference type="ARBA" id="ARBA00023239"/>
    </source>
</evidence>
<feature type="binding site" evidence="6">
    <location>
        <position position="50"/>
    </location>
    <ligand>
        <name>(6S)-NADPHX</name>
        <dbReference type="ChEBI" id="CHEBI:64076"/>
    </ligand>
</feature>
<sequence>MQRELSRIQFKTIDDQSLRAWPLPMPPTDGDKEQRGRAIVIGGSREVPGAVLLAANAVLHAGAGKVTLAVGASIAPQLALAIPESRVIALPETEAGAIAPESAQILESVLSRADSILIGPGMQHEESVCAFVEKALPMAGGAKIILDASAMALVRSQPQYAQRLEETALADGFLRRYAAQVLLTPHAGEMAHLTGLDKEEIASDSATIAMTAAQRWNATIALKGGRTFIAAPGGQLWLHEGGNVGLAVSGSGDTLAGIIAGLAARGAPLEQACVWGVALHARAGEYLASHSGPMGYLIRDLSAKIPMLMHQLSTP</sequence>
<feature type="binding site" evidence="6">
    <location>
        <begin position="223"/>
        <end position="227"/>
    </location>
    <ligand>
        <name>AMP</name>
        <dbReference type="ChEBI" id="CHEBI:456215"/>
    </ligand>
</feature>
<evidence type="ECO:0000256" key="2">
    <source>
        <dbReference type="ARBA" id="ARBA00022840"/>
    </source>
</evidence>
<dbReference type="Pfam" id="PF01256">
    <property type="entry name" value="Carb_kinase"/>
    <property type="match status" value="1"/>
</dbReference>
<comment type="function">
    <text evidence="6">Catalyzes the dehydration of the S-form of NAD(P)HX at the expense of ADP, which is converted to AMP. Together with NAD(P)HX epimerase, which catalyzes the epimerization of the S- and R-forms, the enzyme allows the repair of both epimers of NAD(P)HX, a damaged form of NAD(P)H that is a result of enzymatic or heat-dependent hydration.</text>
</comment>
<dbReference type="PANTHER" id="PTHR12592">
    <property type="entry name" value="ATP-DEPENDENT (S)-NAD(P)H-HYDRATE DEHYDRATASE FAMILY MEMBER"/>
    <property type="match status" value="1"/>
</dbReference>
<dbReference type="CDD" id="cd01171">
    <property type="entry name" value="YXKO-related"/>
    <property type="match status" value="1"/>
</dbReference>
<evidence type="ECO:0000313" key="8">
    <source>
        <dbReference type="EMBL" id="MDQ9169297.1"/>
    </source>
</evidence>
<evidence type="ECO:0000256" key="4">
    <source>
        <dbReference type="ARBA" id="ARBA00023027"/>
    </source>
</evidence>
<evidence type="ECO:0000256" key="6">
    <source>
        <dbReference type="HAMAP-Rule" id="MF_01965"/>
    </source>
</evidence>
<organism evidence="8 9">
    <name type="scientific">Keguizhuia sedimenti</name>
    <dbReference type="NCBI Taxonomy" id="3064264"/>
    <lineage>
        <taxon>Bacteria</taxon>
        <taxon>Pseudomonadati</taxon>
        <taxon>Pseudomonadota</taxon>
        <taxon>Betaproteobacteria</taxon>
        <taxon>Burkholderiales</taxon>
        <taxon>Oxalobacteraceae</taxon>
        <taxon>Keguizhuia</taxon>
    </lineage>
</organism>
<reference evidence="8 9" key="1">
    <citation type="submission" date="2023-08" db="EMBL/GenBank/DDBJ databases">
        <title>Oxalobacteraceae gen .nov., isolated from river sludge outside the plant.</title>
        <authorList>
            <person name="Zhao S.Y."/>
        </authorList>
    </citation>
    <scope>NUCLEOTIDE SEQUENCE [LARGE SCALE GENOMIC DNA]</scope>
    <source>
        <strain evidence="8 9">R-40</strain>
    </source>
</reference>
<keyword evidence="4 6" id="KW-0520">NAD</keyword>
<dbReference type="EMBL" id="JAUYVH010000001">
    <property type="protein sequence ID" value="MDQ9169297.1"/>
    <property type="molecule type" value="Genomic_DNA"/>
</dbReference>
<dbReference type="InterPro" id="IPR029056">
    <property type="entry name" value="Ribokinase-like"/>
</dbReference>
<dbReference type="RefSeq" id="WP_338435163.1">
    <property type="nucleotide sequence ID" value="NZ_JAUYVH010000001.1"/>
</dbReference>
<comment type="subunit">
    <text evidence="6">Homotetramer.</text>
</comment>
<dbReference type="Gene3D" id="3.40.1190.20">
    <property type="match status" value="1"/>
</dbReference>
<keyword evidence="3 6" id="KW-0521">NADP</keyword>
<dbReference type="PANTHER" id="PTHR12592:SF0">
    <property type="entry name" value="ATP-DEPENDENT (S)-NAD(P)H-HYDRATE DEHYDRATASE"/>
    <property type="match status" value="1"/>
</dbReference>
<keyword evidence="2 6" id="KW-0067">ATP-binding</keyword>
<protein>
    <recommendedName>
        <fullName evidence="6">ADP-dependent (S)-NAD(P)H-hydrate dehydratase</fullName>
        <ecNumber evidence="6">4.2.1.136</ecNumber>
    </recommendedName>
    <alternativeName>
        <fullName evidence="6">ADP-dependent NAD(P)HX dehydratase</fullName>
    </alternativeName>
</protein>
<comment type="cofactor">
    <cofactor evidence="6">
        <name>Mg(2+)</name>
        <dbReference type="ChEBI" id="CHEBI:18420"/>
    </cofactor>
</comment>
<evidence type="ECO:0000313" key="9">
    <source>
        <dbReference type="Proteomes" id="UP001225596"/>
    </source>
</evidence>
<accession>A0ABU1BJW6</accession>
<comment type="catalytic activity">
    <reaction evidence="6">
        <text>(6S)-NADPHX + ADP = AMP + phosphate + NADPH + H(+)</text>
        <dbReference type="Rhea" id="RHEA:32235"/>
        <dbReference type="ChEBI" id="CHEBI:15378"/>
        <dbReference type="ChEBI" id="CHEBI:43474"/>
        <dbReference type="ChEBI" id="CHEBI:57783"/>
        <dbReference type="ChEBI" id="CHEBI:64076"/>
        <dbReference type="ChEBI" id="CHEBI:456215"/>
        <dbReference type="ChEBI" id="CHEBI:456216"/>
        <dbReference type="EC" id="4.2.1.136"/>
    </reaction>
</comment>
<keyword evidence="5 6" id="KW-0456">Lyase</keyword>
<evidence type="ECO:0000256" key="1">
    <source>
        <dbReference type="ARBA" id="ARBA00022741"/>
    </source>
</evidence>
<comment type="catalytic activity">
    <reaction evidence="6">
        <text>(6S)-NADHX + ADP = AMP + phosphate + NADH + H(+)</text>
        <dbReference type="Rhea" id="RHEA:32223"/>
        <dbReference type="ChEBI" id="CHEBI:15378"/>
        <dbReference type="ChEBI" id="CHEBI:43474"/>
        <dbReference type="ChEBI" id="CHEBI:57945"/>
        <dbReference type="ChEBI" id="CHEBI:64074"/>
        <dbReference type="ChEBI" id="CHEBI:456215"/>
        <dbReference type="ChEBI" id="CHEBI:456216"/>
        <dbReference type="EC" id="4.2.1.136"/>
    </reaction>
</comment>
<comment type="similarity">
    <text evidence="6">Belongs to the NnrD/CARKD family.</text>
</comment>
<feature type="binding site" evidence="6">
    <location>
        <position position="186"/>
    </location>
    <ligand>
        <name>(6S)-NADPHX</name>
        <dbReference type="ChEBI" id="CHEBI:64076"/>
    </ligand>
</feature>
<gene>
    <name evidence="6" type="primary">nnrD</name>
    <name evidence="8" type="ORF">Q8A64_02615</name>
</gene>